<dbReference type="InterPro" id="IPR001584">
    <property type="entry name" value="Integrase_cat-core"/>
</dbReference>
<dbReference type="InterPro" id="IPR009057">
    <property type="entry name" value="Homeodomain-like_sf"/>
</dbReference>
<proteinExistence type="predicted"/>
<dbReference type="InterPro" id="IPR012337">
    <property type="entry name" value="RNaseH-like_sf"/>
</dbReference>
<dbReference type="InterPro" id="IPR025948">
    <property type="entry name" value="HTH-like_dom"/>
</dbReference>
<dbReference type="Gene3D" id="3.30.420.10">
    <property type="entry name" value="Ribonuclease H-like superfamily/Ribonuclease H"/>
    <property type="match status" value="1"/>
</dbReference>
<dbReference type="Proteomes" id="UP001521931">
    <property type="component" value="Unassembled WGS sequence"/>
</dbReference>
<dbReference type="SUPFAM" id="SSF53098">
    <property type="entry name" value="Ribonuclease H-like"/>
    <property type="match status" value="1"/>
</dbReference>
<dbReference type="PROSITE" id="PS50994">
    <property type="entry name" value="INTEGRASE"/>
    <property type="match status" value="1"/>
</dbReference>
<dbReference type="EMBL" id="JAKRCV010000032">
    <property type="protein sequence ID" value="MCG7322357.1"/>
    <property type="molecule type" value="Genomic_DNA"/>
</dbReference>
<dbReference type="RefSeq" id="WP_239264559.1">
    <property type="nucleotide sequence ID" value="NZ_JAKRCV010000032.1"/>
</dbReference>
<dbReference type="Pfam" id="PF00665">
    <property type="entry name" value="rve"/>
    <property type="match status" value="1"/>
</dbReference>
<dbReference type="NCBIfam" id="NF033516">
    <property type="entry name" value="transpos_IS3"/>
    <property type="match status" value="1"/>
</dbReference>
<dbReference type="Pfam" id="PF01527">
    <property type="entry name" value="HTH_Tnp_1"/>
    <property type="match status" value="1"/>
</dbReference>
<feature type="domain" description="Integrase catalytic" evidence="2">
    <location>
        <begin position="219"/>
        <end position="395"/>
    </location>
</feature>
<sequence length="401" mass="44877">MGAKRKSFTPQYRRDAAHLVIDSGRTIAAVASEIGIGEQLLGRWVARERARMDEPPPAGDINERAELERLRAENAQLRMDREFLKESSGLLRGGERVEPDVAFAVIHAEKACSEGPRSTIEDMCHLLEVSRSGYYDWVARQGAGPGPREQRLLDLADKVLTAHEESDGVYGSPRITAELRQAGEVVSRKTVAKVMRAKGIEGISPRSWHPVTTIVDPSAHSIPDLVERRFDQGELNTVWTSDITYLATGEGWLYLCAVRDGCSRRVIGYAFSDSLHTDVVEDALRRAATFREGDTTGVIFHADRGCQYTSDQLDRAARDLKVRLSVGRTGVCWDNAQQESFWSTLKTEHYNRYEFATRAAAIRSVTEWIETVYNRRRRHSALGNISPVAFERRFNAAAEAA</sequence>
<evidence type="ECO:0000313" key="3">
    <source>
        <dbReference type="EMBL" id="MCG7322357.1"/>
    </source>
</evidence>
<evidence type="ECO:0000256" key="1">
    <source>
        <dbReference type="ARBA" id="ARBA00002286"/>
    </source>
</evidence>
<accession>A0ABS9Q3B8</accession>
<reference evidence="3 4" key="1">
    <citation type="submission" date="2022-02" db="EMBL/GenBank/DDBJ databases">
        <title>Uncovering new skin microbiome diversity through culturing and metagenomics.</title>
        <authorList>
            <person name="Conlan S."/>
            <person name="Deming C."/>
            <person name="Nisc Comparative Sequencing Program N."/>
            <person name="Segre J.A."/>
        </authorList>
    </citation>
    <scope>NUCLEOTIDE SEQUENCE [LARGE SCALE GENOMIC DNA]</scope>
    <source>
        <strain evidence="3 4">ACRQZ</strain>
    </source>
</reference>
<organism evidence="3 4">
    <name type="scientific">Arsenicicoccus bolidensis</name>
    <dbReference type="NCBI Taxonomy" id="229480"/>
    <lineage>
        <taxon>Bacteria</taxon>
        <taxon>Bacillati</taxon>
        <taxon>Actinomycetota</taxon>
        <taxon>Actinomycetes</taxon>
        <taxon>Micrococcales</taxon>
        <taxon>Intrasporangiaceae</taxon>
        <taxon>Arsenicicoccus</taxon>
    </lineage>
</organism>
<evidence type="ECO:0000259" key="2">
    <source>
        <dbReference type="PROSITE" id="PS50994"/>
    </source>
</evidence>
<dbReference type="PANTHER" id="PTHR46889">
    <property type="entry name" value="TRANSPOSASE INSF FOR INSERTION SEQUENCE IS3B-RELATED"/>
    <property type="match status" value="1"/>
</dbReference>
<evidence type="ECO:0000313" key="4">
    <source>
        <dbReference type="Proteomes" id="UP001521931"/>
    </source>
</evidence>
<protein>
    <submittedName>
        <fullName evidence="3">IS3 family transposase</fullName>
    </submittedName>
</protein>
<dbReference type="InterPro" id="IPR050900">
    <property type="entry name" value="Transposase_IS3/IS150/IS904"/>
</dbReference>
<dbReference type="Pfam" id="PF13276">
    <property type="entry name" value="HTH_21"/>
    <property type="match status" value="1"/>
</dbReference>
<dbReference type="InterPro" id="IPR002514">
    <property type="entry name" value="Transposase_8"/>
</dbReference>
<dbReference type="InterPro" id="IPR048020">
    <property type="entry name" value="Transpos_IS3"/>
</dbReference>
<dbReference type="InterPro" id="IPR036397">
    <property type="entry name" value="RNaseH_sf"/>
</dbReference>
<dbReference type="Gene3D" id="1.10.10.60">
    <property type="entry name" value="Homeodomain-like"/>
    <property type="match status" value="1"/>
</dbReference>
<keyword evidence="4" id="KW-1185">Reference proteome</keyword>
<name>A0ABS9Q3B8_9MICO</name>
<comment type="caution">
    <text evidence="3">The sequence shown here is derived from an EMBL/GenBank/DDBJ whole genome shotgun (WGS) entry which is preliminary data.</text>
</comment>
<comment type="function">
    <text evidence="1">Involved in the transposition of the insertion sequence.</text>
</comment>
<dbReference type="SUPFAM" id="SSF46689">
    <property type="entry name" value="Homeodomain-like"/>
    <property type="match status" value="1"/>
</dbReference>
<dbReference type="Pfam" id="PF13333">
    <property type="entry name" value="rve_2"/>
    <property type="match status" value="1"/>
</dbReference>
<gene>
    <name evidence="3" type="ORF">MHL29_10730</name>
</gene>
<dbReference type="PANTHER" id="PTHR46889:SF4">
    <property type="entry name" value="TRANSPOSASE INSO FOR INSERTION SEQUENCE ELEMENT IS911B-RELATED"/>
    <property type="match status" value="1"/>
</dbReference>